<evidence type="ECO:0000313" key="2">
    <source>
        <dbReference type="EMBL" id="CAH0481714.1"/>
    </source>
</evidence>
<dbReference type="AlphaFoldDB" id="A0AAU9L704"/>
<sequence>MFKAMQITLRWDSMSIAFVERGRHVSEMVVIGLGVNMRLFTIAEGAEEQELDVEVVLGKQPRWSAEPDAMSPPQMLTTRVSQLESGMQNVCAMVNNMKLVLSVEEMKEAVSVASDAASEKYEEQLKEKEVAASSDAAQAATAGMRKNLEEVPVHGEASAKALEQLRQKLEEVVCEHEQQLQRVQDEYKQQIKVWETVIQAELTEARFKIDFLAAELTRSQASMYELQQRIQELEDLVTNQIKKKKSLE</sequence>
<comment type="caution">
    <text evidence="2">The sequence shown here is derived from an EMBL/GenBank/DDBJ whole genome shotgun (WGS) entry which is preliminary data.</text>
</comment>
<gene>
    <name evidence="2" type="ORF">PBS003_LOCUS8319</name>
</gene>
<organism evidence="2 3">
    <name type="scientific">Peronospora belbahrii</name>
    <dbReference type="NCBI Taxonomy" id="622444"/>
    <lineage>
        <taxon>Eukaryota</taxon>
        <taxon>Sar</taxon>
        <taxon>Stramenopiles</taxon>
        <taxon>Oomycota</taxon>
        <taxon>Peronosporomycetes</taxon>
        <taxon>Peronosporales</taxon>
        <taxon>Peronosporaceae</taxon>
        <taxon>Peronospora</taxon>
    </lineage>
</organism>
<accession>A0AAU9L704</accession>
<evidence type="ECO:0000313" key="3">
    <source>
        <dbReference type="Proteomes" id="UP001160483"/>
    </source>
</evidence>
<keyword evidence="1" id="KW-0175">Coiled coil</keyword>
<reference evidence="2" key="1">
    <citation type="submission" date="2021-11" db="EMBL/GenBank/DDBJ databases">
        <authorList>
            <person name="Islam A."/>
            <person name="Islam S."/>
            <person name="Flora M.S."/>
            <person name="Rahman M."/>
            <person name="Ziaur R.M."/>
            <person name="Epstein J.H."/>
            <person name="Hassan M."/>
            <person name="Klassen M."/>
            <person name="Woodard K."/>
            <person name="Webb A."/>
            <person name="Webby R.J."/>
            <person name="El Zowalaty M.E."/>
        </authorList>
    </citation>
    <scope>NUCLEOTIDE SEQUENCE</scope>
    <source>
        <strain evidence="2">Pbs3</strain>
    </source>
</reference>
<proteinExistence type="predicted"/>
<dbReference type="Proteomes" id="UP001160483">
    <property type="component" value="Unassembled WGS sequence"/>
</dbReference>
<protein>
    <submittedName>
        <fullName evidence="2">Uncharacterized protein</fullName>
    </submittedName>
</protein>
<evidence type="ECO:0000256" key="1">
    <source>
        <dbReference type="SAM" id="Coils"/>
    </source>
</evidence>
<dbReference type="EMBL" id="CAKKTJ010000330">
    <property type="protein sequence ID" value="CAH0481714.1"/>
    <property type="molecule type" value="Genomic_DNA"/>
</dbReference>
<name>A0AAU9L704_9STRA</name>
<feature type="coiled-coil region" evidence="1">
    <location>
        <begin position="216"/>
        <end position="243"/>
    </location>
</feature>